<keyword evidence="2 5" id="KW-0812">Transmembrane</keyword>
<dbReference type="RefSeq" id="WP_111197434.1">
    <property type="nucleotide sequence ID" value="NZ_QKVK01000003.1"/>
</dbReference>
<feature type="transmembrane region" description="Helical" evidence="5">
    <location>
        <begin position="93"/>
        <end position="113"/>
    </location>
</feature>
<feature type="transmembrane region" description="Helical" evidence="5">
    <location>
        <begin position="63"/>
        <end position="81"/>
    </location>
</feature>
<evidence type="ECO:0000256" key="4">
    <source>
        <dbReference type="ARBA" id="ARBA00023136"/>
    </source>
</evidence>
<comment type="function">
    <text evidence="5">Plays a role in cell envelope biogenesis, maintenance of cell envelope integrity and membrane homeostasis.</text>
</comment>
<dbReference type="EMBL" id="QKVK01000003">
    <property type="protein sequence ID" value="PZF77176.1"/>
    <property type="molecule type" value="Genomic_DNA"/>
</dbReference>
<reference evidence="7" key="1">
    <citation type="submission" date="2018-06" db="EMBL/GenBank/DDBJ databases">
        <title>Aestuariibacter litoralis strain KCTC 52945T.</title>
        <authorList>
            <person name="Li X."/>
            <person name="Salam N."/>
            <person name="Li J.-L."/>
            <person name="Chen Y.-M."/>
            <person name="Yang Z.-W."/>
            <person name="Zhang L.-Y."/>
            <person name="Han M.-X."/>
            <person name="Xiao M."/>
            <person name="Li W.-J."/>
        </authorList>
    </citation>
    <scope>NUCLEOTIDE SEQUENCE [LARGE SCALE GENOMIC DNA]</scope>
    <source>
        <strain evidence="7">KCTC 52945</strain>
    </source>
</reference>
<protein>
    <recommendedName>
        <fullName evidence="5">Inner membrane-spanning protein YciB</fullName>
    </recommendedName>
</protein>
<comment type="similarity">
    <text evidence="5">Belongs to the YciB family.</text>
</comment>
<keyword evidence="3 5" id="KW-1133">Transmembrane helix</keyword>
<evidence type="ECO:0000313" key="7">
    <source>
        <dbReference type="Proteomes" id="UP000248795"/>
    </source>
</evidence>
<evidence type="ECO:0000256" key="5">
    <source>
        <dbReference type="HAMAP-Rule" id="MF_00189"/>
    </source>
</evidence>
<dbReference type="Proteomes" id="UP000248795">
    <property type="component" value="Unassembled WGS sequence"/>
</dbReference>
<comment type="caution">
    <text evidence="6">The sequence shown here is derived from an EMBL/GenBank/DDBJ whole genome shotgun (WGS) entry which is preliminary data.</text>
</comment>
<dbReference type="AlphaFoldDB" id="A0A2W2BUL5"/>
<dbReference type="GO" id="GO:0005886">
    <property type="term" value="C:plasma membrane"/>
    <property type="evidence" value="ECO:0007669"/>
    <property type="project" value="UniProtKB-SubCell"/>
</dbReference>
<keyword evidence="5" id="KW-0997">Cell inner membrane</keyword>
<evidence type="ECO:0000256" key="1">
    <source>
        <dbReference type="ARBA" id="ARBA00022475"/>
    </source>
</evidence>
<comment type="subcellular location">
    <subcellularLocation>
        <location evidence="5">Cell inner membrane</location>
        <topology evidence="5">Multi-pass membrane protein</topology>
    </subcellularLocation>
</comment>
<proteinExistence type="inferred from homology"/>
<dbReference type="InterPro" id="IPR006008">
    <property type="entry name" value="YciB"/>
</dbReference>
<keyword evidence="4 5" id="KW-0472">Membrane</keyword>
<evidence type="ECO:0000313" key="6">
    <source>
        <dbReference type="EMBL" id="PZF77176.1"/>
    </source>
</evidence>
<dbReference type="PANTHER" id="PTHR36917:SF1">
    <property type="entry name" value="INNER MEMBRANE-SPANNING PROTEIN YCIB"/>
    <property type="match status" value="1"/>
</dbReference>
<keyword evidence="7" id="KW-1185">Reference proteome</keyword>
<evidence type="ECO:0000256" key="2">
    <source>
        <dbReference type="ARBA" id="ARBA00022692"/>
    </source>
</evidence>
<organism evidence="6 7">
    <name type="scientific">Aestuariivirga litoralis</name>
    <dbReference type="NCBI Taxonomy" id="2650924"/>
    <lineage>
        <taxon>Bacteria</taxon>
        <taxon>Pseudomonadati</taxon>
        <taxon>Pseudomonadota</taxon>
        <taxon>Alphaproteobacteria</taxon>
        <taxon>Hyphomicrobiales</taxon>
        <taxon>Aestuariivirgaceae</taxon>
        <taxon>Aestuariivirga</taxon>
    </lineage>
</organism>
<feature type="transmembrane region" description="Helical" evidence="5">
    <location>
        <begin position="133"/>
        <end position="153"/>
    </location>
</feature>
<sequence>MSSFTSAPKMGQGTKLLIEMGPLVCFFIANWKAGIFWGTGIFMVATAVALTASWVLTRKIAMVPLVSAIFVALFGALTLWLHSDLFIKVKVTLINALFGAVLLGGVAFGRSYLKLIMGEAVKLTEAAWRTLSIRWGLFFLFLAVLNEVVWRNFTTDQWVNFKVFGLLPLTLVFAVANAPFMSKHMIEDEKA</sequence>
<accession>A0A2W2BUL5</accession>
<feature type="transmembrane region" description="Helical" evidence="5">
    <location>
        <begin position="159"/>
        <end position="180"/>
    </location>
</feature>
<evidence type="ECO:0000256" key="3">
    <source>
        <dbReference type="ARBA" id="ARBA00022989"/>
    </source>
</evidence>
<feature type="transmembrane region" description="Helical" evidence="5">
    <location>
        <begin position="35"/>
        <end position="56"/>
    </location>
</feature>
<dbReference type="NCBIfam" id="NF001323">
    <property type="entry name" value="PRK00259.1-1"/>
    <property type="match status" value="1"/>
</dbReference>
<dbReference type="Pfam" id="PF04279">
    <property type="entry name" value="IspA"/>
    <property type="match status" value="1"/>
</dbReference>
<dbReference type="NCBIfam" id="TIGR00997">
    <property type="entry name" value="ispZ"/>
    <property type="match status" value="1"/>
</dbReference>
<dbReference type="PANTHER" id="PTHR36917">
    <property type="entry name" value="INTRACELLULAR SEPTATION PROTEIN A-RELATED"/>
    <property type="match status" value="1"/>
</dbReference>
<keyword evidence="1 5" id="KW-1003">Cell membrane</keyword>
<gene>
    <name evidence="5" type="primary">yciB</name>
    <name evidence="6" type="ORF">DK847_07545</name>
</gene>
<dbReference type="HAMAP" id="MF_00189">
    <property type="entry name" value="YciB"/>
    <property type="match status" value="1"/>
</dbReference>
<name>A0A2W2BUL5_9HYPH</name>